<keyword evidence="3 4" id="KW-0012">Acyltransferase</keyword>
<dbReference type="EMBL" id="JAABLQ010000003">
    <property type="protein sequence ID" value="NBN80298.1"/>
    <property type="molecule type" value="Genomic_DNA"/>
</dbReference>
<gene>
    <name evidence="5" type="ORF">GWI72_18615</name>
</gene>
<evidence type="ECO:0000256" key="2">
    <source>
        <dbReference type="ARBA" id="ARBA00022679"/>
    </source>
</evidence>
<dbReference type="InterPro" id="IPR020613">
    <property type="entry name" value="Thiolase_CS"/>
</dbReference>
<sequence length="379" mass="38435">MTEVVIVAARRSPVAPRGGALSRLDLAGLAAPVVQAVLQDAGLDAARVDDIVLGNALGAGGNPARLVGLAAGLPDHVSGLSIDRQCCSGLDAVVLAARSIRAGDCDLVLAGGVESYSRSPIRAHRPLDPGGQPVPYDRPAFVADPARDPDPLVAAAHLAQSDGWLRSAQEDHAMASHKKALMAETAGHLAGELVPLAGLARDSFARALDPVLLRRLKPLAGTAGHALTAATVAVEADAAALLLLASRSRAEALGLPVLAVQVGAVQSGGRPEDPALVPRQAIADLLARLGWTARSVARVELMEAFAVQALACLKDMDLPPEAVNAGGGALARGHPIGASGAILLVRLVHELQRLSAGDRGLAAIAAVGGLATAVALRRP</sequence>
<dbReference type="RefSeq" id="WP_161677484.1">
    <property type="nucleotide sequence ID" value="NZ_JAABLP010000005.1"/>
</dbReference>
<proteinExistence type="inferred from homology"/>
<dbReference type="PANTHER" id="PTHR18919:SF107">
    <property type="entry name" value="ACETYL-COA ACETYLTRANSFERASE, CYTOSOLIC"/>
    <property type="match status" value="1"/>
</dbReference>
<dbReference type="Proteomes" id="UP000586722">
    <property type="component" value="Unassembled WGS sequence"/>
</dbReference>
<keyword evidence="6" id="KW-1185">Reference proteome</keyword>
<dbReference type="InterPro" id="IPR002155">
    <property type="entry name" value="Thiolase"/>
</dbReference>
<dbReference type="Pfam" id="PF02803">
    <property type="entry name" value="Thiolase_C"/>
    <property type="match status" value="1"/>
</dbReference>
<comment type="similarity">
    <text evidence="1 4">Belongs to the thiolase-like superfamily. Thiolase family.</text>
</comment>
<dbReference type="EC" id="2.3.1.16" evidence="5"/>
<evidence type="ECO:0000256" key="1">
    <source>
        <dbReference type="ARBA" id="ARBA00010982"/>
    </source>
</evidence>
<dbReference type="InterPro" id="IPR016039">
    <property type="entry name" value="Thiolase-like"/>
</dbReference>
<comment type="caution">
    <text evidence="5">The sequence shown here is derived from an EMBL/GenBank/DDBJ whole genome shotgun (WGS) entry which is preliminary data.</text>
</comment>
<evidence type="ECO:0000313" key="5">
    <source>
        <dbReference type="EMBL" id="NBN80298.1"/>
    </source>
</evidence>
<accession>A0A7X5F5T3</accession>
<dbReference type="PANTHER" id="PTHR18919">
    <property type="entry name" value="ACETYL-COA C-ACYLTRANSFERASE"/>
    <property type="match status" value="1"/>
</dbReference>
<dbReference type="Gene3D" id="3.40.47.10">
    <property type="match status" value="1"/>
</dbReference>
<dbReference type="SUPFAM" id="SSF53901">
    <property type="entry name" value="Thiolase-like"/>
    <property type="match status" value="1"/>
</dbReference>
<dbReference type="PIRSF" id="PIRSF000429">
    <property type="entry name" value="Ac-CoA_Ac_transf"/>
    <property type="match status" value="1"/>
</dbReference>
<dbReference type="Pfam" id="PF00108">
    <property type="entry name" value="Thiolase_N"/>
    <property type="match status" value="1"/>
</dbReference>
<organism evidence="5 6">
    <name type="scientific">Pannonibacter tanglangensis</name>
    <dbReference type="NCBI Taxonomy" id="2750084"/>
    <lineage>
        <taxon>Bacteria</taxon>
        <taxon>Pseudomonadati</taxon>
        <taxon>Pseudomonadota</taxon>
        <taxon>Alphaproteobacteria</taxon>
        <taxon>Hyphomicrobiales</taxon>
        <taxon>Stappiaceae</taxon>
        <taxon>Pannonibacter</taxon>
    </lineage>
</organism>
<evidence type="ECO:0000256" key="3">
    <source>
        <dbReference type="ARBA" id="ARBA00023315"/>
    </source>
</evidence>
<dbReference type="AlphaFoldDB" id="A0A7X5F5T3"/>
<evidence type="ECO:0000313" key="6">
    <source>
        <dbReference type="Proteomes" id="UP000586722"/>
    </source>
</evidence>
<name>A0A7X5F5T3_9HYPH</name>
<keyword evidence="2 4" id="KW-0808">Transferase</keyword>
<dbReference type="InterPro" id="IPR020617">
    <property type="entry name" value="Thiolase_C"/>
</dbReference>
<dbReference type="NCBIfam" id="TIGR01930">
    <property type="entry name" value="AcCoA-C-Actrans"/>
    <property type="match status" value="1"/>
</dbReference>
<dbReference type="GO" id="GO:0003988">
    <property type="term" value="F:acetyl-CoA C-acyltransferase activity"/>
    <property type="evidence" value="ECO:0007669"/>
    <property type="project" value="UniProtKB-EC"/>
</dbReference>
<dbReference type="PROSITE" id="PS00737">
    <property type="entry name" value="THIOLASE_2"/>
    <property type="match status" value="1"/>
</dbReference>
<reference evidence="6" key="1">
    <citation type="submission" date="2020-01" db="EMBL/GenBank/DDBJ databases">
        <authorList>
            <person name="Fang Y."/>
            <person name="Sun R."/>
            <person name="Nie L."/>
            <person name="He J."/>
            <person name="Hao L."/>
            <person name="Wang L."/>
            <person name="Su S."/>
            <person name="Lv E."/>
            <person name="Zhang Z."/>
            <person name="Xie R."/>
            <person name="Liu H."/>
        </authorList>
    </citation>
    <scope>NUCLEOTIDE SEQUENCE [LARGE SCALE GENOMIC DNA]</scope>
    <source>
        <strain evidence="6">XCT-53</strain>
    </source>
</reference>
<dbReference type="CDD" id="cd00751">
    <property type="entry name" value="thiolase"/>
    <property type="match status" value="1"/>
</dbReference>
<evidence type="ECO:0000256" key="4">
    <source>
        <dbReference type="RuleBase" id="RU003557"/>
    </source>
</evidence>
<dbReference type="InterPro" id="IPR020616">
    <property type="entry name" value="Thiolase_N"/>
</dbReference>
<protein>
    <submittedName>
        <fullName evidence="5">Acetyl-CoA C-acyltransferase</fullName>
        <ecNumber evidence="5">2.3.1.16</ecNumber>
    </submittedName>
</protein>